<dbReference type="InterPro" id="IPR024529">
    <property type="entry name" value="ECF_trnsprt_substrate-spec"/>
</dbReference>
<dbReference type="Gene3D" id="1.10.1760.20">
    <property type="match status" value="1"/>
</dbReference>
<evidence type="ECO:0008006" key="10">
    <source>
        <dbReference type="Google" id="ProtNLM"/>
    </source>
</evidence>
<feature type="transmembrane region" description="Helical" evidence="8">
    <location>
        <begin position="70"/>
        <end position="98"/>
    </location>
</feature>
<name>A0A644W4W0_9ZZZZ</name>
<evidence type="ECO:0000256" key="5">
    <source>
        <dbReference type="ARBA" id="ARBA00022692"/>
    </source>
</evidence>
<evidence type="ECO:0000256" key="7">
    <source>
        <dbReference type="ARBA" id="ARBA00023136"/>
    </source>
</evidence>
<dbReference type="GO" id="GO:0005886">
    <property type="term" value="C:plasma membrane"/>
    <property type="evidence" value="ECO:0007669"/>
    <property type="project" value="UniProtKB-SubCell"/>
</dbReference>
<comment type="caution">
    <text evidence="9">The sequence shown here is derived from an EMBL/GenBank/DDBJ whole genome shotgun (WGS) entry which is preliminary data.</text>
</comment>
<reference evidence="9" key="1">
    <citation type="submission" date="2019-08" db="EMBL/GenBank/DDBJ databases">
        <authorList>
            <person name="Kucharzyk K."/>
            <person name="Murdoch R.W."/>
            <person name="Higgins S."/>
            <person name="Loffler F."/>
        </authorList>
    </citation>
    <scope>NUCLEOTIDE SEQUENCE</scope>
</reference>
<feature type="transmembrane region" description="Helical" evidence="8">
    <location>
        <begin position="44"/>
        <end position="64"/>
    </location>
</feature>
<proteinExistence type="inferred from homology"/>
<comment type="subcellular location">
    <subcellularLocation>
        <location evidence="1">Cell membrane</location>
        <topology evidence="1">Multi-pass membrane protein</topology>
    </subcellularLocation>
</comment>
<dbReference type="Pfam" id="PF12822">
    <property type="entry name" value="ECF_trnsprt"/>
    <property type="match status" value="1"/>
</dbReference>
<evidence type="ECO:0000256" key="2">
    <source>
        <dbReference type="ARBA" id="ARBA00005540"/>
    </source>
</evidence>
<evidence type="ECO:0000256" key="6">
    <source>
        <dbReference type="ARBA" id="ARBA00022989"/>
    </source>
</evidence>
<feature type="transmembrane region" description="Helical" evidence="8">
    <location>
        <begin position="6"/>
        <end position="23"/>
    </location>
</feature>
<dbReference type="AlphaFoldDB" id="A0A644W4W0"/>
<protein>
    <recommendedName>
        <fullName evidence="10">Riboflavin transporter RibU</fullName>
    </recommendedName>
</protein>
<keyword evidence="3" id="KW-0813">Transport</keyword>
<evidence type="ECO:0000313" key="9">
    <source>
        <dbReference type="EMBL" id="MPL98741.1"/>
    </source>
</evidence>
<dbReference type="EMBL" id="VSSQ01000626">
    <property type="protein sequence ID" value="MPL98741.1"/>
    <property type="molecule type" value="Genomic_DNA"/>
</dbReference>
<accession>A0A644W4W0</accession>
<comment type="similarity">
    <text evidence="2">Belongs to the prokaryotic riboflavin transporter (P-RFT) (TC 2.A.87) family.</text>
</comment>
<evidence type="ECO:0000256" key="1">
    <source>
        <dbReference type="ARBA" id="ARBA00004651"/>
    </source>
</evidence>
<gene>
    <name evidence="9" type="ORF">SDC9_44948</name>
</gene>
<evidence type="ECO:0000256" key="4">
    <source>
        <dbReference type="ARBA" id="ARBA00022475"/>
    </source>
</evidence>
<keyword evidence="7 8" id="KW-0472">Membrane</keyword>
<dbReference type="PANTHER" id="PTHR38438:SF1">
    <property type="entry name" value="RIBOFLAVIN TRANSPORTER RIBU"/>
    <property type="match status" value="1"/>
</dbReference>
<evidence type="ECO:0000256" key="8">
    <source>
        <dbReference type="SAM" id="Phobius"/>
    </source>
</evidence>
<dbReference type="InterPro" id="IPR025720">
    <property type="entry name" value="RibU"/>
</dbReference>
<keyword evidence="6 8" id="KW-1133">Transmembrane helix</keyword>
<dbReference type="PANTHER" id="PTHR38438">
    <property type="entry name" value="RIBOFLAVIN TRANSPORTER RIBU"/>
    <property type="match status" value="1"/>
</dbReference>
<organism evidence="9">
    <name type="scientific">bioreactor metagenome</name>
    <dbReference type="NCBI Taxonomy" id="1076179"/>
    <lineage>
        <taxon>unclassified sequences</taxon>
        <taxon>metagenomes</taxon>
        <taxon>ecological metagenomes</taxon>
    </lineage>
</organism>
<keyword evidence="5 8" id="KW-0812">Transmembrane</keyword>
<evidence type="ECO:0000256" key="3">
    <source>
        <dbReference type="ARBA" id="ARBA00022448"/>
    </source>
</evidence>
<dbReference type="GO" id="GO:0032217">
    <property type="term" value="F:riboflavin transmembrane transporter activity"/>
    <property type="evidence" value="ECO:0007669"/>
    <property type="project" value="InterPro"/>
</dbReference>
<feature type="transmembrane region" description="Helical" evidence="8">
    <location>
        <begin position="107"/>
        <end position="124"/>
    </location>
</feature>
<keyword evidence="4" id="KW-1003">Cell membrane</keyword>
<sequence length="182" mass="20143">MNNNKIKRLVFVALTGALVLLLAKTTKFPPFLQAPYLKLEFGEIPLLLLLMLASSGMALEALVLKELLSFFLFGSNFLALIADFVACGTFLVVFSLVWRKGGGIRRILLATIIGTAARMLISIPDNLIILPLQYGTPIVGVWTQMIYILPFNALKSILDGACILIVYPRIKKPLERYFIGLT</sequence>